<feature type="compositionally biased region" description="Low complexity" evidence="1">
    <location>
        <begin position="690"/>
        <end position="714"/>
    </location>
</feature>
<feature type="region of interest" description="Disordered" evidence="1">
    <location>
        <begin position="538"/>
        <end position="611"/>
    </location>
</feature>
<feature type="compositionally biased region" description="Basic and acidic residues" evidence="1">
    <location>
        <begin position="721"/>
        <end position="731"/>
    </location>
</feature>
<feature type="transmembrane region" description="Helical" evidence="2">
    <location>
        <begin position="816"/>
        <end position="836"/>
    </location>
</feature>
<proteinExistence type="predicted"/>
<feature type="compositionally biased region" description="Basic and acidic residues" evidence="1">
    <location>
        <begin position="11"/>
        <end position="28"/>
    </location>
</feature>
<evidence type="ECO:0000256" key="2">
    <source>
        <dbReference type="SAM" id="Phobius"/>
    </source>
</evidence>
<feature type="compositionally biased region" description="Low complexity" evidence="1">
    <location>
        <begin position="46"/>
        <end position="57"/>
    </location>
</feature>
<feature type="compositionally biased region" description="Polar residues" evidence="1">
    <location>
        <begin position="422"/>
        <end position="438"/>
    </location>
</feature>
<organism evidence="3 4">
    <name type="scientific">Candida metapsilosis</name>
    <dbReference type="NCBI Taxonomy" id="273372"/>
    <lineage>
        <taxon>Eukaryota</taxon>
        <taxon>Fungi</taxon>
        <taxon>Dikarya</taxon>
        <taxon>Ascomycota</taxon>
        <taxon>Saccharomycotina</taxon>
        <taxon>Pichiomycetes</taxon>
        <taxon>Debaryomycetaceae</taxon>
        <taxon>Candida/Lodderomyces clade</taxon>
        <taxon>Candida</taxon>
    </lineage>
</organism>
<evidence type="ECO:0000256" key="1">
    <source>
        <dbReference type="SAM" id="MobiDB-lite"/>
    </source>
</evidence>
<evidence type="ECO:0000313" key="4">
    <source>
        <dbReference type="Proteomes" id="UP000669133"/>
    </source>
</evidence>
<dbReference type="GeneID" id="93649620"/>
<keyword evidence="2" id="KW-0812">Transmembrane</keyword>
<feature type="region of interest" description="Disordered" evidence="1">
    <location>
        <begin position="270"/>
        <end position="464"/>
    </location>
</feature>
<feature type="compositionally biased region" description="Basic and acidic residues" evidence="1">
    <location>
        <begin position="289"/>
        <end position="307"/>
    </location>
</feature>
<keyword evidence="2" id="KW-1133">Transmembrane helix</keyword>
<dbReference type="OrthoDB" id="4096756at2759"/>
<dbReference type="EMBL" id="JAEOAQ010000001">
    <property type="protein sequence ID" value="KAG5421898.1"/>
    <property type="molecule type" value="Genomic_DNA"/>
</dbReference>
<feature type="region of interest" description="Disordered" evidence="1">
    <location>
        <begin position="650"/>
        <end position="746"/>
    </location>
</feature>
<feature type="compositionally biased region" description="Polar residues" evidence="1">
    <location>
        <begin position="669"/>
        <end position="678"/>
    </location>
</feature>
<keyword evidence="2" id="KW-0472">Membrane</keyword>
<dbReference type="AlphaFoldDB" id="A0A8H8DCT8"/>
<feature type="region of interest" description="Disordered" evidence="1">
    <location>
        <begin position="109"/>
        <end position="215"/>
    </location>
</feature>
<dbReference type="RefSeq" id="XP_067551014.1">
    <property type="nucleotide sequence ID" value="XM_067695414.1"/>
</dbReference>
<gene>
    <name evidence="3" type="ORF">I9W82_000991</name>
</gene>
<evidence type="ECO:0000313" key="3">
    <source>
        <dbReference type="EMBL" id="KAG5421898.1"/>
    </source>
</evidence>
<sequence length="906" mass="98999">MKKLVSQNASKDGRRSTDSDSSDDHAHGETILQTQKIQQPVRPADSHASIAPSTSSSMQTVDDVYSPNQQKTISTSSSDSKVTPEFTSPTKSLKTFLFKNRLSSYSIDSISEEPELEPQAAKEQKTPVTSPGGHDLTPTRSPNRLLNFNLRPKFIRSRSSGLSDANPPPTPSRLTPSSKKRVTLDDFADTDSDDSGVSPRKEGEGDSGDMGSPILFDETFDESVNSVLQEYHNRDSDLRTRSMFVESDLRPKSGEISLDESEQLKSDIIRQGSVRSIGSRTTHTTEAVPSDKQKLFIDAKESQEQFKHGTVKAGQPSPTVFKRLSGPSDESSPKTPKSDRESTGSSTSLRFKVHGDQIEPVKNKARHISSAANVTRTDTNRSSLRASIAASDDSEADDSSRSKYPDPTITPLATPRVHYAGNRNSSSTDYTNRSSINDSAIAGSLPNTSSSGGGSGGSRQQQVHPPMLRHSLADDSISLGGDEYNLEEEETIDSRTKALNFSNTTHMFDETMLKSEDTKHSSMAHSSMSSGELLKNLVGGSYDHTRSSDNSDAQRPGSQYREGGLGSRPGSTLVSPSKGITTVPEGYSNAPSDKIYPNLPPKQRLPRSESNQTVNNMTAGLDASNELPIMLYTIHNKDYDESKNRWSVYENRNSQNSAREREGAALSPHSASGSNSPDPNEVLASKPLESHVGSVSGSSGIGSRSAARMSNASSTLSRYQTIDDPRFDNHPTKFTQPDVHGQRQEDAQLPGQHLVLSQPKRNLFLNDRQPSSNMIDAEKEIHDFTYKTPQDQTHFARQEKQEVTHESTYKFLPYTWLQFSLLMVVGLVAPPIYFLITAGLFDGRDGPGSYYGAMTGYKVNHSNQGVYVKRFTKSQKITSFVIGLVWVLIVLAMIGVGLGVGLTKGR</sequence>
<feature type="compositionally biased region" description="Basic and acidic residues" evidence="1">
    <location>
        <begin position="353"/>
        <end position="362"/>
    </location>
</feature>
<name>A0A8H8DCT8_9ASCO</name>
<feature type="transmembrane region" description="Helical" evidence="2">
    <location>
        <begin position="877"/>
        <end position="902"/>
    </location>
</feature>
<feature type="compositionally biased region" description="Polar residues" evidence="1">
    <location>
        <begin position="273"/>
        <end position="287"/>
    </location>
</feature>
<feature type="compositionally biased region" description="Polar residues" evidence="1">
    <location>
        <begin position="66"/>
        <end position="90"/>
    </location>
</feature>
<reference evidence="3 4" key="1">
    <citation type="submission" date="2020-12" db="EMBL/GenBank/DDBJ databases">
        <title>Effect of drift, selection, and recombination on the evolution of hybrid genomes in Candida yeast pathogens.</title>
        <authorList>
            <person name="Mixao V."/>
            <person name="Ksiezopolska E."/>
            <person name="Saus E."/>
            <person name="Boekhout T."/>
            <person name="Gacser A."/>
            <person name="Gabaldon T."/>
        </authorList>
    </citation>
    <scope>NUCLEOTIDE SEQUENCE [LARGE SCALE GENOMIC DNA]</scope>
    <source>
        <strain evidence="3 4">BP57</strain>
    </source>
</reference>
<feature type="compositionally biased region" description="Polar residues" evidence="1">
    <location>
        <begin position="370"/>
        <end position="385"/>
    </location>
</feature>
<keyword evidence="4" id="KW-1185">Reference proteome</keyword>
<dbReference type="Proteomes" id="UP000669133">
    <property type="component" value="Unassembled WGS sequence"/>
</dbReference>
<comment type="caution">
    <text evidence="3">The sequence shown here is derived from an EMBL/GenBank/DDBJ whole genome shotgun (WGS) entry which is preliminary data.</text>
</comment>
<accession>A0A8H8DCT8</accession>
<feature type="compositionally biased region" description="Polar residues" evidence="1">
    <location>
        <begin position="569"/>
        <end position="580"/>
    </location>
</feature>
<feature type="region of interest" description="Disordered" evidence="1">
    <location>
        <begin position="1"/>
        <end position="90"/>
    </location>
</feature>
<protein>
    <submittedName>
        <fullName evidence="3">Uncharacterized protein</fullName>
    </submittedName>
</protein>